<dbReference type="AlphaFoldDB" id="A0A6D2LP40"/>
<accession>A0A6D2LP40</accession>
<evidence type="ECO:0000313" key="2">
    <source>
        <dbReference type="Proteomes" id="UP000467841"/>
    </source>
</evidence>
<reference evidence="1" key="1">
    <citation type="submission" date="2020-01" db="EMBL/GenBank/DDBJ databases">
        <authorList>
            <person name="Mishra B."/>
        </authorList>
    </citation>
    <scope>NUCLEOTIDE SEQUENCE [LARGE SCALE GENOMIC DNA]</scope>
</reference>
<gene>
    <name evidence="1" type="ORF">MERR_LOCUS49421</name>
</gene>
<comment type="caution">
    <text evidence="1">The sequence shown here is derived from an EMBL/GenBank/DDBJ whole genome shotgun (WGS) entry which is preliminary data.</text>
</comment>
<evidence type="ECO:0000313" key="1">
    <source>
        <dbReference type="EMBL" id="CAA7062185.1"/>
    </source>
</evidence>
<dbReference type="Proteomes" id="UP000467841">
    <property type="component" value="Unassembled WGS sequence"/>
</dbReference>
<keyword evidence="2" id="KW-1185">Reference proteome</keyword>
<proteinExistence type="predicted"/>
<sequence length="127" mass="14710">MQFNIGELHELRTDLRAISNNRALLMPSHLRSSRRKKSRWLICSNSKEVRSAIYTGRLVAPLHWQLLLLPWSPWLDLSVCRMGVYETVIARRLPAPLRRSSSAGSYRFNAISEWLHGAPDRLKELFA</sequence>
<dbReference type="EMBL" id="CACVBM020001928">
    <property type="protein sequence ID" value="CAA7062185.1"/>
    <property type="molecule type" value="Genomic_DNA"/>
</dbReference>
<name>A0A6D2LP40_9BRAS</name>
<protein>
    <submittedName>
        <fullName evidence="1">Uncharacterized protein</fullName>
    </submittedName>
</protein>
<organism evidence="1 2">
    <name type="scientific">Microthlaspi erraticum</name>
    <dbReference type="NCBI Taxonomy" id="1685480"/>
    <lineage>
        <taxon>Eukaryota</taxon>
        <taxon>Viridiplantae</taxon>
        <taxon>Streptophyta</taxon>
        <taxon>Embryophyta</taxon>
        <taxon>Tracheophyta</taxon>
        <taxon>Spermatophyta</taxon>
        <taxon>Magnoliopsida</taxon>
        <taxon>eudicotyledons</taxon>
        <taxon>Gunneridae</taxon>
        <taxon>Pentapetalae</taxon>
        <taxon>rosids</taxon>
        <taxon>malvids</taxon>
        <taxon>Brassicales</taxon>
        <taxon>Brassicaceae</taxon>
        <taxon>Coluteocarpeae</taxon>
        <taxon>Microthlaspi</taxon>
    </lineage>
</organism>